<dbReference type="InterPro" id="IPR002831">
    <property type="entry name" value="Tscrpt_reg_TrmB_N"/>
</dbReference>
<dbReference type="SUPFAM" id="SSF46785">
    <property type="entry name" value="Winged helix' DNA-binding domain"/>
    <property type="match status" value="1"/>
</dbReference>
<feature type="domain" description="Transcription regulator TrmB N-terminal" evidence="1">
    <location>
        <begin position="9"/>
        <end position="68"/>
    </location>
</feature>
<dbReference type="InterPro" id="IPR036388">
    <property type="entry name" value="WH-like_DNA-bd_sf"/>
</dbReference>
<evidence type="ECO:0000313" key="3">
    <source>
        <dbReference type="Proteomes" id="UP000034711"/>
    </source>
</evidence>
<proteinExistence type="predicted"/>
<protein>
    <submittedName>
        <fullName evidence="2">Transcriptional regulator TrmB</fullName>
    </submittedName>
</protein>
<dbReference type="Pfam" id="PF01978">
    <property type="entry name" value="TrmB"/>
    <property type="match status" value="1"/>
</dbReference>
<dbReference type="InterPro" id="IPR051797">
    <property type="entry name" value="TrmB-like"/>
</dbReference>
<dbReference type="Gene3D" id="1.10.10.10">
    <property type="entry name" value="Winged helix-like DNA-binding domain superfamily/Winged helix DNA-binding domain"/>
    <property type="match status" value="1"/>
</dbReference>
<evidence type="ECO:0000259" key="1">
    <source>
        <dbReference type="Pfam" id="PF01978"/>
    </source>
</evidence>
<gene>
    <name evidence="2" type="ORF">UY77_C0002G0013</name>
</gene>
<reference evidence="2 3" key="1">
    <citation type="journal article" date="2015" name="Nature">
        <title>rRNA introns, odd ribosomes, and small enigmatic genomes across a large radiation of phyla.</title>
        <authorList>
            <person name="Brown C.T."/>
            <person name="Hug L.A."/>
            <person name="Thomas B.C."/>
            <person name="Sharon I."/>
            <person name="Castelle C.J."/>
            <person name="Singh A."/>
            <person name="Wilkins M.J."/>
            <person name="Williams K.H."/>
            <person name="Banfield J.F."/>
        </authorList>
    </citation>
    <scope>NUCLEOTIDE SEQUENCE [LARGE SCALE GENOMIC DNA]</scope>
</reference>
<comment type="caution">
    <text evidence="2">The sequence shown here is derived from an EMBL/GenBank/DDBJ whole genome shotgun (WGS) entry which is preliminary data.</text>
</comment>
<evidence type="ECO:0000313" key="2">
    <source>
        <dbReference type="EMBL" id="KKW33265.1"/>
    </source>
</evidence>
<dbReference type="PANTHER" id="PTHR34293">
    <property type="entry name" value="HTH-TYPE TRANSCRIPTIONAL REGULATOR TRMBL2"/>
    <property type="match status" value="1"/>
</dbReference>
<dbReference type="InterPro" id="IPR036390">
    <property type="entry name" value="WH_DNA-bd_sf"/>
</dbReference>
<dbReference type="EMBL" id="LCRI01000002">
    <property type="protein sequence ID" value="KKW33265.1"/>
    <property type="molecule type" value="Genomic_DNA"/>
</dbReference>
<sequence length="247" mass="27694">MATDIPQLLTALGLTPTETKIYLASLSLGPTSVQEIAKKAKLSRTAAYDAIESLQQRGLMSSFLRDKKRFFIAEDPENTVGHFKETIHQMQQQLETWKRILPEVKLLSGGERPTVRFYEGKEGLHAVFHDVAKLMPKQMCEIANLDDVYSALDPAVLADVRKILDPLKTQIRVLHRGAIRAPNAHMAFCELLPSLGDFHGDIWIYENRVAFVTFVGKPMTVIIESVPFSDTARVLFEAAWLVCSKGK</sequence>
<organism evidence="2 3">
    <name type="scientific">Candidatus Uhrbacteria bacterium GW2011_GWA2_53_10</name>
    <dbReference type="NCBI Taxonomy" id="1618980"/>
    <lineage>
        <taxon>Bacteria</taxon>
        <taxon>Candidatus Uhriibacteriota</taxon>
    </lineage>
</organism>
<name>A0A0G1XQV9_9BACT</name>
<dbReference type="Proteomes" id="UP000034711">
    <property type="component" value="Unassembled WGS sequence"/>
</dbReference>
<accession>A0A0G1XQV9</accession>
<dbReference type="AlphaFoldDB" id="A0A0G1XQV9"/>
<dbReference type="PANTHER" id="PTHR34293:SF1">
    <property type="entry name" value="HTH-TYPE TRANSCRIPTIONAL REGULATOR TRMBL2"/>
    <property type="match status" value="1"/>
</dbReference>